<dbReference type="EMBL" id="CP014873">
    <property type="protein sequence ID" value="ANK63169.1"/>
    <property type="molecule type" value="Genomic_DNA"/>
</dbReference>
<feature type="coiled-coil region" evidence="6">
    <location>
        <begin position="456"/>
        <end position="497"/>
    </location>
</feature>
<evidence type="ECO:0000256" key="2">
    <source>
        <dbReference type="ARBA" id="ARBA00022989"/>
    </source>
</evidence>
<evidence type="ECO:0000256" key="1">
    <source>
        <dbReference type="ARBA" id="ARBA00022692"/>
    </source>
</evidence>
<sequence length="571" mass="66316">MEYILIGIIIIALLAYVSVILYQRRNSKAIDQLQTKEQSLNDIPVKQTLNEVRKMKLAGQSMTAFQKWEKAYQKLSHDSIAKMDQKLLAAETANNHYHFFEAQKLINGLKQELDDLRQQLNEILAGFQQLKKRQEKNQEQEKTLEATYQKLRKQLLTKSFAFGTATEQLEAKLSYLENAHNKFAKLAKHGDHVEAEGVLKQLDKDTTELNDLMTRIPPRYKEIKTEFPDQLRELRNGYEQLAQQRYAFYDINIPDELDQLDHDISATNDDFATLDLTKIEAGNKAIEQRIDHLYDVIEAEMSARQQVEKDQADLEEFIMHAKRQSHALLIELDHLDQSYHLTHNEITDAEELKKQIDEIEVNFAENSQKISDHKAVYSMVADDFKNAFTVLTNIEEKQKSINTSVQGLRKGEQEAQKSLQSFEFEIRNIKRQVEKLRLPGLAKPYLDFFFVVTDEINQLADDLNQVKINLDDITKQLIATQEDLNKLKEETNDLIDSALLTEQLLQYSNRYRHSHAEVAQAGDQAFQIFNQQYEYKQALETIATELEKVEPGSYKKVEDSYYSSKQDDLLD</sequence>
<accession>A0A192H2X8</accession>
<keyword evidence="3 6" id="KW-0175">Coiled coil</keyword>
<keyword evidence="1 6" id="KW-0812">Transmembrane</keyword>
<keyword evidence="8" id="KW-1185">Reference proteome</keyword>
<gene>
    <name evidence="6" type="primary">ezrA</name>
    <name evidence="7" type="ORF">AYR53_10570</name>
</gene>
<dbReference type="AlphaFoldDB" id="A0A192H2X8"/>
<dbReference type="Pfam" id="PF06160">
    <property type="entry name" value="EzrA"/>
    <property type="match status" value="1"/>
</dbReference>
<organism evidence="7 8">
    <name type="scientific">Loigolactobacillus backii</name>
    <dbReference type="NCBI Taxonomy" id="375175"/>
    <lineage>
        <taxon>Bacteria</taxon>
        <taxon>Bacillati</taxon>
        <taxon>Bacillota</taxon>
        <taxon>Bacilli</taxon>
        <taxon>Lactobacillales</taxon>
        <taxon>Lactobacillaceae</taxon>
        <taxon>Loigolactobacillus</taxon>
    </lineage>
</organism>
<dbReference type="GO" id="GO:0000917">
    <property type="term" value="P:division septum assembly"/>
    <property type="evidence" value="ECO:0007669"/>
    <property type="project" value="UniProtKB-KW"/>
</dbReference>
<feature type="coiled-coil region" evidence="6">
    <location>
        <begin position="99"/>
        <end position="154"/>
    </location>
</feature>
<dbReference type="GO" id="GO:0016301">
    <property type="term" value="F:kinase activity"/>
    <property type="evidence" value="ECO:0007669"/>
    <property type="project" value="UniProtKB-KW"/>
</dbReference>
<feature type="topological domain" description="Cytoplasmic" evidence="6">
    <location>
        <begin position="23"/>
        <end position="571"/>
    </location>
</feature>
<proteinExistence type="inferred from homology"/>
<keyword evidence="2 6" id="KW-1133">Transmembrane helix</keyword>
<dbReference type="GO" id="GO:0005886">
    <property type="term" value="C:plasma membrane"/>
    <property type="evidence" value="ECO:0007669"/>
    <property type="project" value="UniProtKB-SubCell"/>
</dbReference>
<comment type="function">
    <text evidence="6">Negative regulator of FtsZ ring formation; modulates the frequency and position of FtsZ ring formation. Inhibits FtsZ ring formation at polar sites. Interacts either with FtsZ or with one of its binding partners to promote depolymerization.</text>
</comment>
<dbReference type="GeneID" id="42982702"/>
<evidence type="ECO:0000256" key="4">
    <source>
        <dbReference type="ARBA" id="ARBA00023136"/>
    </source>
</evidence>
<keyword evidence="6" id="KW-0131">Cell cycle</keyword>
<dbReference type="Proteomes" id="UP000078582">
    <property type="component" value="Chromosome"/>
</dbReference>
<keyword evidence="6" id="KW-0132">Cell division</keyword>
<keyword evidence="7" id="KW-0418">Kinase</keyword>
<dbReference type="NCBIfam" id="NF003409">
    <property type="entry name" value="PRK04778.1-3"/>
    <property type="match status" value="1"/>
</dbReference>
<comment type="subcellular location">
    <subcellularLocation>
        <location evidence="6">Cell membrane</location>
        <topology evidence="6">Single-pass membrane protein</topology>
    </subcellularLocation>
    <text evidence="6">Colocalized with FtsZ to the nascent septal site.</text>
</comment>
<keyword evidence="6" id="KW-1003">Cell membrane</keyword>
<dbReference type="STRING" id="375175.AYR53_10570"/>
<reference evidence="7 8" key="1">
    <citation type="submission" date="2016-03" db="EMBL/GenBank/DDBJ databases">
        <title>Pediococcus and Lactobacillus from brewery environment - whole genome sequencing and assembly.</title>
        <authorList>
            <person name="Behr J."/>
            <person name="Geissler A.J."/>
            <person name="Vogel R.F."/>
        </authorList>
    </citation>
    <scope>NUCLEOTIDE SEQUENCE [LARGE SCALE GENOMIC DNA]</scope>
    <source>
        <strain evidence="7 8">TMW 1.1989</strain>
    </source>
</reference>
<keyword evidence="4 6" id="KW-0472">Membrane</keyword>
<dbReference type="GO" id="GO:0000921">
    <property type="term" value="P:septin ring assembly"/>
    <property type="evidence" value="ECO:0007669"/>
    <property type="project" value="InterPro"/>
</dbReference>
<evidence type="ECO:0000313" key="7">
    <source>
        <dbReference type="EMBL" id="ANK63169.1"/>
    </source>
</evidence>
<evidence type="ECO:0000256" key="3">
    <source>
        <dbReference type="ARBA" id="ARBA00023054"/>
    </source>
</evidence>
<protein>
    <recommendedName>
        <fullName evidence="6">Septation ring formation regulator EzrA</fullName>
    </recommendedName>
</protein>
<feature type="topological domain" description="Extracellular" evidence="6">
    <location>
        <begin position="1"/>
        <end position="3"/>
    </location>
</feature>
<dbReference type="GO" id="GO:0005940">
    <property type="term" value="C:septin ring"/>
    <property type="evidence" value="ECO:0007669"/>
    <property type="project" value="InterPro"/>
</dbReference>
<dbReference type="OrthoDB" id="1654473at2"/>
<dbReference type="HAMAP" id="MF_00728">
    <property type="entry name" value="EzrA"/>
    <property type="match status" value="1"/>
</dbReference>
<evidence type="ECO:0000313" key="8">
    <source>
        <dbReference type="Proteomes" id="UP000078582"/>
    </source>
</evidence>
<name>A0A192H2X8_9LACO</name>
<dbReference type="InterPro" id="IPR010379">
    <property type="entry name" value="EzrA"/>
</dbReference>
<keyword evidence="7" id="KW-0808">Transferase</keyword>
<dbReference type="KEGG" id="lbt:AYR52_05545"/>
<evidence type="ECO:0000256" key="6">
    <source>
        <dbReference type="HAMAP-Rule" id="MF_00728"/>
    </source>
</evidence>
<evidence type="ECO:0000256" key="5">
    <source>
        <dbReference type="ARBA" id="ARBA00023210"/>
    </source>
</evidence>
<keyword evidence="5 6" id="KW-0717">Septation</keyword>
<dbReference type="RefSeq" id="WP_068224899.1">
    <property type="nucleotide sequence ID" value="NZ_CP014623.1"/>
</dbReference>
<comment type="similarity">
    <text evidence="6">Belongs to the EzrA family.</text>
</comment>